<keyword evidence="3" id="KW-1185">Reference proteome</keyword>
<evidence type="ECO:0000256" key="1">
    <source>
        <dbReference type="SAM" id="MobiDB-lite"/>
    </source>
</evidence>
<gene>
    <name evidence="2" type="ORF">DCAF_LOCUS2829</name>
</gene>
<comment type="caution">
    <text evidence="2">The sequence shown here is derived from an EMBL/GenBank/DDBJ whole genome shotgun (WGS) entry which is preliminary data.</text>
</comment>
<protein>
    <submittedName>
        <fullName evidence="2">Uncharacterized protein</fullName>
    </submittedName>
</protein>
<evidence type="ECO:0000313" key="2">
    <source>
        <dbReference type="EMBL" id="CAK7325157.1"/>
    </source>
</evidence>
<proteinExistence type="predicted"/>
<reference evidence="2 3" key="1">
    <citation type="submission" date="2024-01" db="EMBL/GenBank/DDBJ databases">
        <authorList>
            <person name="Waweru B."/>
        </authorList>
    </citation>
    <scope>NUCLEOTIDE SEQUENCE [LARGE SCALE GENOMIC DNA]</scope>
</reference>
<dbReference type="Proteomes" id="UP001314170">
    <property type="component" value="Unassembled WGS sequence"/>
</dbReference>
<accession>A0AAV1QTQ6</accession>
<dbReference type="EMBL" id="CAWUPB010000850">
    <property type="protein sequence ID" value="CAK7325157.1"/>
    <property type="molecule type" value="Genomic_DNA"/>
</dbReference>
<sequence length="99" mass="11033">MEKGRNRSYFETTYEISGINKQSLPNETKNEAKSSNDSKDYDVIRLTEEAALCTKSADPVFLNDKFLDSLSKLKMGRAHGSPSKRSIKPLGPGKQPSPR</sequence>
<dbReference type="AlphaFoldDB" id="A0AAV1QTQ6"/>
<evidence type="ECO:0000313" key="3">
    <source>
        <dbReference type="Proteomes" id="UP001314170"/>
    </source>
</evidence>
<organism evidence="2 3">
    <name type="scientific">Dovyalis caffra</name>
    <dbReference type="NCBI Taxonomy" id="77055"/>
    <lineage>
        <taxon>Eukaryota</taxon>
        <taxon>Viridiplantae</taxon>
        <taxon>Streptophyta</taxon>
        <taxon>Embryophyta</taxon>
        <taxon>Tracheophyta</taxon>
        <taxon>Spermatophyta</taxon>
        <taxon>Magnoliopsida</taxon>
        <taxon>eudicotyledons</taxon>
        <taxon>Gunneridae</taxon>
        <taxon>Pentapetalae</taxon>
        <taxon>rosids</taxon>
        <taxon>fabids</taxon>
        <taxon>Malpighiales</taxon>
        <taxon>Salicaceae</taxon>
        <taxon>Flacourtieae</taxon>
        <taxon>Dovyalis</taxon>
    </lineage>
</organism>
<name>A0AAV1QTQ6_9ROSI</name>
<feature type="region of interest" description="Disordered" evidence="1">
    <location>
        <begin position="75"/>
        <end position="99"/>
    </location>
</feature>